<sequence length="273" mass="28931">MKRWLALLSALPLLALAAPQEKIVTLGGDVTEIVYALGAAPSLVARDSTSQWPQAANSLPDVGYLRQLNAEGILSMRPTLVLASAQAQPSLALKQVEQSHVRVIAVPAGNDLNVIDEKVRIVAEATHREAEGEVLRSTLRRALLALPASPLNKRVLFILNHGGMTAMAAGQQTGADAAIRAAGLQNAMQGFTRYQPLSQEGTIASRPDLVVISQDGLNALGGEANLWTLPGLAQTPAGRNKQVLAIDDMALLGFSVRTPEAIQQLRAKAEQLP</sequence>
<evidence type="ECO:0000256" key="1">
    <source>
        <dbReference type="SAM" id="SignalP"/>
    </source>
</evidence>
<feature type="signal peptide" evidence="1">
    <location>
        <begin position="1"/>
        <end position="17"/>
    </location>
</feature>
<dbReference type="PANTHER" id="PTHR30535:SF4">
    <property type="entry name" value="HEMIN-BINDING PERIPLASMIC PROTEIN HMUT"/>
    <property type="match status" value="1"/>
</dbReference>
<dbReference type="SUPFAM" id="SSF53807">
    <property type="entry name" value="Helical backbone' metal receptor"/>
    <property type="match status" value="1"/>
</dbReference>
<dbReference type="InterPro" id="IPR002491">
    <property type="entry name" value="ABC_transptr_periplasmic_BD"/>
</dbReference>
<accession>A0A144BWR8</accession>
<organism evidence="3 4">
    <name type="scientific">Enterobacter cloacae</name>
    <dbReference type="NCBI Taxonomy" id="550"/>
    <lineage>
        <taxon>Bacteria</taxon>
        <taxon>Pseudomonadati</taxon>
        <taxon>Pseudomonadota</taxon>
        <taxon>Gammaproteobacteria</taxon>
        <taxon>Enterobacterales</taxon>
        <taxon>Enterobacteriaceae</taxon>
        <taxon>Enterobacter</taxon>
        <taxon>Enterobacter cloacae complex</taxon>
    </lineage>
</organism>
<dbReference type="Proteomes" id="UP000076008">
    <property type="component" value="Unassembled WGS sequence"/>
</dbReference>
<evidence type="ECO:0000259" key="2">
    <source>
        <dbReference type="PROSITE" id="PS50983"/>
    </source>
</evidence>
<keyword evidence="1" id="KW-0732">Signal</keyword>
<dbReference type="InterPro" id="IPR050902">
    <property type="entry name" value="ABC_Transporter_SBP"/>
</dbReference>
<protein>
    <submittedName>
        <fullName evidence="3">ABC transporter periplasmic protein</fullName>
    </submittedName>
</protein>
<evidence type="ECO:0000313" key="3">
    <source>
        <dbReference type="EMBL" id="CZU37515.1"/>
    </source>
</evidence>
<dbReference type="Pfam" id="PF01497">
    <property type="entry name" value="Peripla_BP_2"/>
    <property type="match status" value="1"/>
</dbReference>
<dbReference type="PANTHER" id="PTHR30535">
    <property type="entry name" value="VITAMIN B12-BINDING PROTEIN"/>
    <property type="match status" value="1"/>
</dbReference>
<evidence type="ECO:0000313" key="4">
    <source>
        <dbReference type="Proteomes" id="UP000076008"/>
    </source>
</evidence>
<dbReference type="RefSeq" id="WP_063142916.1">
    <property type="nucleotide sequence ID" value="NZ_FJXR01000002.1"/>
</dbReference>
<dbReference type="Gene3D" id="3.40.50.1980">
    <property type="entry name" value="Nitrogenase molybdenum iron protein domain"/>
    <property type="match status" value="2"/>
</dbReference>
<dbReference type="CDD" id="cd01149">
    <property type="entry name" value="HutB"/>
    <property type="match status" value="1"/>
</dbReference>
<dbReference type="PROSITE" id="PS50983">
    <property type="entry name" value="FE_B12_PBP"/>
    <property type="match status" value="1"/>
</dbReference>
<dbReference type="EMBL" id="FJXR01000002">
    <property type="protein sequence ID" value="CZU37515.1"/>
    <property type="molecule type" value="Genomic_DNA"/>
</dbReference>
<gene>
    <name evidence="3" type="primary">hmuT</name>
    <name evidence="3" type="ORF">SAMEA2273318_00372</name>
</gene>
<proteinExistence type="predicted"/>
<name>A0A144BWR8_ENTCL</name>
<feature type="chain" id="PRO_5009814054" evidence="1">
    <location>
        <begin position="18"/>
        <end position="273"/>
    </location>
</feature>
<dbReference type="AlphaFoldDB" id="A0A144BWR8"/>
<reference evidence="3 4" key="1">
    <citation type="submission" date="2016-03" db="EMBL/GenBank/DDBJ databases">
        <authorList>
            <consortium name="Pathogen Informatics"/>
        </authorList>
    </citation>
    <scope>NUCLEOTIDE SEQUENCE [LARGE SCALE GENOMIC DNA]</scope>
    <source>
        <strain evidence="4">e1252</strain>
    </source>
</reference>
<feature type="domain" description="Fe/B12 periplasmic-binding" evidence="2">
    <location>
        <begin position="22"/>
        <end position="273"/>
    </location>
</feature>